<feature type="signal peptide" evidence="1">
    <location>
        <begin position="1"/>
        <end position="22"/>
    </location>
</feature>
<dbReference type="AlphaFoldDB" id="A0ABD6XX73"/>
<protein>
    <recommendedName>
        <fullName evidence="4">Lipoprotein</fullName>
    </recommendedName>
</protein>
<evidence type="ECO:0008006" key="4">
    <source>
        <dbReference type="Google" id="ProtNLM"/>
    </source>
</evidence>
<dbReference type="PROSITE" id="PS51257">
    <property type="entry name" value="PROKAR_LIPOPROTEIN"/>
    <property type="match status" value="1"/>
</dbReference>
<keyword evidence="1" id="KW-0732">Signal</keyword>
<evidence type="ECO:0000256" key="1">
    <source>
        <dbReference type="SAM" id="SignalP"/>
    </source>
</evidence>
<feature type="chain" id="PRO_5044896660" description="Lipoprotein" evidence="1">
    <location>
        <begin position="23"/>
        <end position="159"/>
    </location>
</feature>
<dbReference type="Proteomes" id="UP000245996">
    <property type="component" value="Unassembled WGS sequence"/>
</dbReference>
<evidence type="ECO:0000313" key="3">
    <source>
        <dbReference type="Proteomes" id="UP000245996"/>
    </source>
</evidence>
<dbReference type="EMBL" id="QGHE01000001">
    <property type="protein sequence ID" value="PWJ83565.1"/>
    <property type="molecule type" value="Genomic_DNA"/>
</dbReference>
<comment type="caution">
    <text evidence="2">The sequence shown here is derived from an EMBL/GenBank/DDBJ whole genome shotgun (WGS) entry which is preliminary data.</text>
</comment>
<sequence>MKKITGIAVLCLSLLGCSSVPSENRTLYLKTEMQSSVSGQNGATVAADNFLKQENTRNFVLYALRPLPGKKFSSELERKFTAVTMYINLSPGTINRTAEISGEVNYYDHERYENARLVGDSVKTIHFAQQTVPLTLNKPVSIELPQHIHYSIMLTDSQL</sequence>
<evidence type="ECO:0000313" key="2">
    <source>
        <dbReference type="EMBL" id="PWJ83565.1"/>
    </source>
</evidence>
<organism evidence="2 3">
    <name type="scientific">Enterobacter agglomerans</name>
    <name type="common">Erwinia herbicola</name>
    <name type="synonym">Pantoea agglomerans</name>
    <dbReference type="NCBI Taxonomy" id="549"/>
    <lineage>
        <taxon>Bacteria</taxon>
        <taxon>Pseudomonadati</taxon>
        <taxon>Pseudomonadota</taxon>
        <taxon>Gammaproteobacteria</taxon>
        <taxon>Enterobacterales</taxon>
        <taxon>Erwiniaceae</taxon>
        <taxon>Pantoea</taxon>
        <taxon>Pantoea agglomerans group</taxon>
    </lineage>
</organism>
<proteinExistence type="predicted"/>
<reference evidence="2 3" key="1">
    <citation type="submission" date="2018-05" db="EMBL/GenBank/DDBJ databases">
        <title>Genomic Encyclopedia of Type Strains, Phase IV (KMG-V): Genome sequencing to study the core and pangenomes of soil and plant-associated prokaryotes.</title>
        <authorList>
            <person name="Whitman W."/>
        </authorList>
    </citation>
    <scope>NUCLEOTIDE SEQUENCE [LARGE SCALE GENOMIC DNA]</scope>
    <source>
        <strain evidence="2 3">PNG 92-11</strain>
    </source>
</reference>
<dbReference type="RefSeq" id="WP_133248894.1">
    <property type="nucleotide sequence ID" value="NZ_CP134761.1"/>
</dbReference>
<name>A0ABD6XX73_ENTAG</name>
<gene>
    <name evidence="2" type="ORF">C7430_1011154</name>
</gene>
<accession>A0ABD6XX73</accession>